<dbReference type="Gene3D" id="3.40.50.300">
    <property type="entry name" value="P-loop containing nucleotide triphosphate hydrolases"/>
    <property type="match status" value="2"/>
</dbReference>
<dbReference type="Gene3D" id="1.20.1580.10">
    <property type="entry name" value="ABC transporter ATPase like domain"/>
    <property type="match status" value="2"/>
</dbReference>
<evidence type="ECO:0000313" key="20">
    <source>
        <dbReference type="EMBL" id="SFN41305.1"/>
    </source>
</evidence>
<dbReference type="CDD" id="cd03271">
    <property type="entry name" value="ABC_UvrA_II"/>
    <property type="match status" value="1"/>
</dbReference>
<feature type="zinc finger region" description="C4-type" evidence="18">
    <location>
        <begin position="738"/>
        <end position="764"/>
    </location>
</feature>
<dbReference type="OrthoDB" id="9809851at2"/>
<dbReference type="RefSeq" id="WP_092005468.1">
    <property type="nucleotide sequence ID" value="NZ_FOUR01000008.1"/>
</dbReference>
<sequence length="941" mass="104380">MDHIQIKGARTHNLKNIDLDIPRDKLIVITGLSGSGKSSLAFDTLYAEGQRRYVESLSTYARQFLSMMEKPDVDHIEGLSPAISIEQKSTSHNPRSTVGTITEIYDYLRLLFARAGEPRCPDHGQPLEAQTVSQMVDQVLAMPEGSKLMILAPVIRDRKGEHLHMIDNMRSQGFIRLRVDGTVYDIDDVPPLDKKRKHQIDVVVDRFKVKEGLEQRLAESFETALELADGIALVAPMTGEGEEHTYSARYACTQCGYSLSELEPRLFSFNNPAGACPTCDGLGVKQFFDPEKVIQHPEATLAEGAIKGWDRRAVYYFQMLSSVAEHYGMDLETPWVDLPESFQQVLLYGSGSEEIPFRYVNSRGHIMEKAHPFEGILPNLERRYRETDSQSMREELARNLSTQPCTDCGGSRLRRSARHVFIEERNLPEVTHLPVGEAHDYFEQLTLPGRKGEIAEKILKEVRERLQFLVNVGLEYLTLERSADTLSGGEAQRIRLASQIGAGLVGVMYILDEPSIGLHQRDNDRLLATLTHLRDLGNTVIVVEHDEDAIRAADYVIDIGPGAGVHGGHVVAQGRPEDIIANKDSLTGQYLSGQKEIAVPPTRNKGSGKQLTLTGATGNNLQDVTLNLPLGVMTCITGVSGSGKSTLINSTLYPVAAAKLNKATSLNHSPYKKLKGLEHLDKVIDIDQSPIGRTPRSNPATYTGLFTPIRELFAGTQEARSRGYKPGRFSFNVKGGRCEACQGDGVIKVEMHFLPDIYVPCDVCKGKRYNRETLEVRYKGKNIHEVLEMTVEEGREFFDAVPFLARKLQTLIDVGLSYIRLGQSAVTLSGGEAQRVKLAKELSKRDTGKTLYILDEPTTGLHFYDIQQLLNVLQRLRDHGNTIVVIEHNLDVIKTADWIVDLGPEGGSGGGQIIAEGTPEDVAENPVSHTGRYLKQMLAKN</sequence>
<evidence type="ECO:0000256" key="3">
    <source>
        <dbReference type="ARBA" id="ARBA00022723"/>
    </source>
</evidence>
<dbReference type="InterPro" id="IPR017871">
    <property type="entry name" value="ABC_transporter-like_CS"/>
</dbReference>
<dbReference type="GO" id="GO:0009381">
    <property type="term" value="F:excinuclease ABC activity"/>
    <property type="evidence" value="ECO:0007669"/>
    <property type="project" value="UniProtKB-UniRule"/>
</dbReference>
<organism evidence="20 21">
    <name type="scientific">Marinobacter pelagius</name>
    <dbReference type="NCBI Taxonomy" id="379482"/>
    <lineage>
        <taxon>Bacteria</taxon>
        <taxon>Pseudomonadati</taxon>
        <taxon>Pseudomonadota</taxon>
        <taxon>Gammaproteobacteria</taxon>
        <taxon>Pseudomonadales</taxon>
        <taxon>Marinobacteraceae</taxon>
        <taxon>Marinobacter</taxon>
    </lineage>
</organism>
<keyword evidence="9 18" id="KW-0862">Zinc</keyword>
<evidence type="ECO:0000256" key="11">
    <source>
        <dbReference type="ARBA" id="ARBA00022881"/>
    </source>
</evidence>
<evidence type="ECO:0000256" key="14">
    <source>
        <dbReference type="ARBA" id="ARBA00023236"/>
    </source>
</evidence>
<evidence type="ECO:0000256" key="9">
    <source>
        <dbReference type="ARBA" id="ARBA00022833"/>
    </source>
</evidence>
<keyword evidence="5 18" id="KW-0547">Nucleotide-binding</keyword>
<dbReference type="GO" id="GO:0009380">
    <property type="term" value="C:excinuclease repair complex"/>
    <property type="evidence" value="ECO:0007669"/>
    <property type="project" value="InterPro"/>
</dbReference>
<keyword evidence="11 18" id="KW-0267">Excision nuclease</keyword>
<dbReference type="FunFam" id="1.20.1580.10:FF:000002">
    <property type="entry name" value="UvrABC system protein A"/>
    <property type="match status" value="1"/>
</dbReference>
<dbReference type="GO" id="GO:0006289">
    <property type="term" value="P:nucleotide-excision repair"/>
    <property type="evidence" value="ECO:0007669"/>
    <property type="project" value="UniProtKB-UniRule"/>
</dbReference>
<dbReference type="GO" id="GO:0016887">
    <property type="term" value="F:ATP hydrolysis activity"/>
    <property type="evidence" value="ECO:0007669"/>
    <property type="project" value="InterPro"/>
</dbReference>
<feature type="zinc finger region" description="C4-type" evidence="18">
    <location>
        <begin position="252"/>
        <end position="279"/>
    </location>
</feature>
<dbReference type="PROSITE" id="PS00211">
    <property type="entry name" value="ABC_TRANSPORTER_1"/>
    <property type="match status" value="2"/>
</dbReference>
<dbReference type="GO" id="GO:0003677">
    <property type="term" value="F:DNA binding"/>
    <property type="evidence" value="ECO:0007669"/>
    <property type="project" value="UniProtKB-UniRule"/>
</dbReference>
<keyword evidence="3 18" id="KW-0479">Metal-binding</keyword>
<dbReference type="FunFam" id="1.10.8.280:FF:000001">
    <property type="entry name" value="UvrABC system protein A"/>
    <property type="match status" value="1"/>
</dbReference>
<evidence type="ECO:0000313" key="21">
    <source>
        <dbReference type="Proteomes" id="UP000199339"/>
    </source>
</evidence>
<evidence type="ECO:0000256" key="7">
    <source>
        <dbReference type="ARBA" id="ARBA00022769"/>
    </source>
</evidence>
<dbReference type="InterPro" id="IPR041552">
    <property type="entry name" value="UvrA_DNA-bd"/>
</dbReference>
<name>A0A1I4YTE9_9GAMM</name>
<dbReference type="PROSITE" id="PS50893">
    <property type="entry name" value="ABC_TRANSPORTER_2"/>
    <property type="match status" value="1"/>
</dbReference>
<gene>
    <name evidence="18" type="primary">uvrA</name>
    <name evidence="20" type="ORF">SAMN04487961_3022</name>
</gene>
<dbReference type="InterPro" id="IPR003439">
    <property type="entry name" value="ABC_transporter-like_ATP-bd"/>
</dbReference>
<keyword evidence="13 18" id="KW-0234">DNA repair</keyword>
<dbReference type="Gene3D" id="1.10.8.280">
    <property type="entry name" value="ABC transporter ATPase domain-like"/>
    <property type="match status" value="1"/>
</dbReference>
<evidence type="ECO:0000256" key="18">
    <source>
        <dbReference type="HAMAP-Rule" id="MF_00205"/>
    </source>
</evidence>
<evidence type="ECO:0000259" key="19">
    <source>
        <dbReference type="PROSITE" id="PS50893"/>
    </source>
</evidence>
<keyword evidence="6 18" id="KW-0227">DNA damage</keyword>
<dbReference type="Pfam" id="PF17755">
    <property type="entry name" value="UvrA_DNA-bind"/>
    <property type="match status" value="1"/>
</dbReference>
<dbReference type="NCBIfam" id="NF001503">
    <property type="entry name" value="PRK00349.1"/>
    <property type="match status" value="1"/>
</dbReference>
<proteinExistence type="inferred from homology"/>
<dbReference type="Pfam" id="PF17760">
    <property type="entry name" value="UvrA_inter"/>
    <property type="match status" value="1"/>
</dbReference>
<feature type="binding site" evidence="18">
    <location>
        <begin position="31"/>
        <end position="38"/>
    </location>
    <ligand>
        <name>ATP</name>
        <dbReference type="ChEBI" id="CHEBI:30616"/>
    </ligand>
</feature>
<keyword evidence="2 18" id="KW-0963">Cytoplasm</keyword>
<evidence type="ECO:0000256" key="12">
    <source>
        <dbReference type="ARBA" id="ARBA00023125"/>
    </source>
</evidence>
<evidence type="ECO:0000256" key="10">
    <source>
        <dbReference type="ARBA" id="ARBA00022840"/>
    </source>
</evidence>
<dbReference type="GO" id="GO:0005737">
    <property type="term" value="C:cytoplasm"/>
    <property type="evidence" value="ECO:0007669"/>
    <property type="project" value="UniProtKB-SubCell"/>
</dbReference>
<feature type="domain" description="ABC transporter" evidence="19">
    <location>
        <begin position="602"/>
        <end position="935"/>
    </location>
</feature>
<evidence type="ECO:0000256" key="16">
    <source>
        <dbReference type="ARBA" id="ARBA00039316"/>
    </source>
</evidence>
<evidence type="ECO:0000256" key="15">
    <source>
        <dbReference type="ARBA" id="ARBA00038000"/>
    </source>
</evidence>
<dbReference type="SUPFAM" id="SSF52540">
    <property type="entry name" value="P-loop containing nucleoside triphosphate hydrolases"/>
    <property type="match status" value="2"/>
</dbReference>
<evidence type="ECO:0000256" key="6">
    <source>
        <dbReference type="ARBA" id="ARBA00022763"/>
    </source>
</evidence>
<dbReference type="CDD" id="cd03270">
    <property type="entry name" value="ABC_UvrA_I"/>
    <property type="match status" value="1"/>
</dbReference>
<evidence type="ECO:0000256" key="13">
    <source>
        <dbReference type="ARBA" id="ARBA00023204"/>
    </source>
</evidence>
<keyword evidence="21" id="KW-1185">Reference proteome</keyword>
<feature type="binding site" evidence="18">
    <location>
        <begin position="638"/>
        <end position="645"/>
    </location>
    <ligand>
        <name>ATP</name>
        <dbReference type="ChEBI" id="CHEBI:30616"/>
    </ligand>
</feature>
<evidence type="ECO:0000256" key="4">
    <source>
        <dbReference type="ARBA" id="ARBA00022737"/>
    </source>
</evidence>
<evidence type="ECO:0000256" key="5">
    <source>
        <dbReference type="ARBA" id="ARBA00022741"/>
    </source>
</evidence>
<dbReference type="GO" id="GO:0009432">
    <property type="term" value="P:SOS response"/>
    <property type="evidence" value="ECO:0007669"/>
    <property type="project" value="UniProtKB-UniRule"/>
</dbReference>
<dbReference type="PANTHER" id="PTHR43152">
    <property type="entry name" value="UVRABC SYSTEM PROTEIN A"/>
    <property type="match status" value="1"/>
</dbReference>
<comment type="subcellular location">
    <subcellularLocation>
        <location evidence="1 18">Cytoplasm</location>
    </subcellularLocation>
</comment>
<keyword evidence="14 18" id="KW-0742">SOS response</keyword>
<keyword evidence="12 18" id="KW-0238">DNA-binding</keyword>
<protein>
    <recommendedName>
        <fullName evidence="16 18">UvrABC system protein A</fullName>
        <shortName evidence="18">UvrA protein</shortName>
    </recommendedName>
    <alternativeName>
        <fullName evidence="17 18">Excinuclease ABC subunit A</fullName>
    </alternativeName>
</protein>
<dbReference type="InterPro" id="IPR027417">
    <property type="entry name" value="P-loop_NTPase"/>
</dbReference>
<evidence type="ECO:0000256" key="1">
    <source>
        <dbReference type="ARBA" id="ARBA00004496"/>
    </source>
</evidence>
<comment type="function">
    <text evidence="18">The UvrABC repair system catalyzes the recognition and processing of DNA lesions. UvrA is an ATPase and a DNA-binding protein. A damage recognition complex composed of 2 UvrA and 2 UvrB subunits scans DNA for abnormalities. When the presence of a lesion has been verified by UvrB, the UvrA molecules dissociate.</text>
</comment>
<dbReference type="PANTHER" id="PTHR43152:SF3">
    <property type="entry name" value="UVRABC SYSTEM PROTEIN A"/>
    <property type="match status" value="1"/>
</dbReference>
<keyword evidence="10 18" id="KW-0067">ATP-binding</keyword>
<dbReference type="InterPro" id="IPR041102">
    <property type="entry name" value="UvrA_inter"/>
</dbReference>
<dbReference type="AlphaFoldDB" id="A0A1I4YTE9"/>
<evidence type="ECO:0000256" key="2">
    <source>
        <dbReference type="ARBA" id="ARBA00022490"/>
    </source>
</evidence>
<comment type="subunit">
    <text evidence="18">Forms a heterotetramer with UvrB during the search for lesions.</text>
</comment>
<dbReference type="InterPro" id="IPR013815">
    <property type="entry name" value="ATP_grasp_subdomain_1"/>
</dbReference>
<dbReference type="NCBIfam" id="TIGR00630">
    <property type="entry name" value="uvra"/>
    <property type="match status" value="1"/>
</dbReference>
<evidence type="ECO:0000256" key="17">
    <source>
        <dbReference type="ARBA" id="ARBA00042156"/>
    </source>
</evidence>
<reference evidence="21" key="1">
    <citation type="submission" date="2016-10" db="EMBL/GenBank/DDBJ databases">
        <authorList>
            <person name="Varghese N."/>
            <person name="Submissions S."/>
        </authorList>
    </citation>
    <scope>NUCLEOTIDE SEQUENCE [LARGE SCALE GENOMIC DNA]</scope>
    <source>
        <strain evidence="21">CGMCC 1.6775</strain>
    </source>
</reference>
<dbReference type="InterPro" id="IPR004602">
    <property type="entry name" value="UvrA"/>
</dbReference>
<keyword evidence="8 18" id="KW-0863">Zinc-finger</keyword>
<dbReference type="HAMAP" id="MF_00205">
    <property type="entry name" value="UvrA"/>
    <property type="match status" value="1"/>
</dbReference>
<comment type="similarity">
    <text evidence="15 18">Belongs to the ABC transporter superfamily. UvrA family.</text>
</comment>
<dbReference type="Proteomes" id="UP000199339">
    <property type="component" value="Unassembled WGS sequence"/>
</dbReference>
<dbReference type="GO" id="GO:0005524">
    <property type="term" value="F:ATP binding"/>
    <property type="evidence" value="ECO:0007669"/>
    <property type="project" value="UniProtKB-UniRule"/>
</dbReference>
<dbReference type="Gene3D" id="3.30.1490.20">
    <property type="entry name" value="ATP-grasp fold, A domain"/>
    <property type="match status" value="1"/>
</dbReference>
<accession>A0A1I4YTE9</accession>
<evidence type="ECO:0000256" key="8">
    <source>
        <dbReference type="ARBA" id="ARBA00022771"/>
    </source>
</evidence>
<dbReference type="GO" id="GO:0008270">
    <property type="term" value="F:zinc ion binding"/>
    <property type="evidence" value="ECO:0007669"/>
    <property type="project" value="UniProtKB-UniRule"/>
</dbReference>
<keyword evidence="4 18" id="KW-0677">Repeat</keyword>
<dbReference type="EMBL" id="FOUR01000008">
    <property type="protein sequence ID" value="SFN41305.1"/>
    <property type="molecule type" value="Genomic_DNA"/>
</dbReference>
<keyword evidence="7 18" id="KW-0228">DNA excision</keyword>